<name>A0A3S9V4K3_9BACL</name>
<dbReference type="OrthoDB" id="2033680at2"/>
<dbReference type="RefSeq" id="WP_127003089.1">
    <property type="nucleotide sequence ID" value="NZ_CP034346.1"/>
</dbReference>
<dbReference type="AlphaFoldDB" id="A0A3S9V4K3"/>
<feature type="domain" description="GP-PDE" evidence="2">
    <location>
        <begin position="57"/>
        <end position="281"/>
    </location>
</feature>
<dbReference type="SUPFAM" id="SSF51695">
    <property type="entry name" value="PLC-like phosphodiesterases"/>
    <property type="match status" value="1"/>
</dbReference>
<dbReference type="GO" id="GO:0006629">
    <property type="term" value="P:lipid metabolic process"/>
    <property type="evidence" value="ECO:0007669"/>
    <property type="project" value="InterPro"/>
</dbReference>
<dbReference type="InterPro" id="IPR017946">
    <property type="entry name" value="PLC-like_Pdiesterase_TIM-brl"/>
</dbReference>
<reference evidence="4" key="1">
    <citation type="submission" date="2018-12" db="EMBL/GenBank/DDBJ databases">
        <title>Complete genome sequence of Paenibacillus sp. MBLB1234.</title>
        <authorList>
            <person name="Nam Y.-D."/>
            <person name="Kang J."/>
            <person name="Chung W.-H."/>
            <person name="Park Y.S."/>
        </authorList>
    </citation>
    <scope>NUCLEOTIDE SEQUENCE [LARGE SCALE GENOMIC DNA]</scope>
    <source>
        <strain evidence="4">MBLB1234</strain>
    </source>
</reference>
<keyword evidence="1" id="KW-1133">Transmembrane helix</keyword>
<keyword evidence="1" id="KW-0472">Membrane</keyword>
<dbReference type="Pfam" id="PF03009">
    <property type="entry name" value="GDPD"/>
    <property type="match status" value="1"/>
</dbReference>
<dbReference type="InterPro" id="IPR030395">
    <property type="entry name" value="GP_PDE_dom"/>
</dbReference>
<keyword evidence="1" id="KW-0812">Transmembrane</keyword>
<dbReference type="EMBL" id="CP034346">
    <property type="protein sequence ID" value="AZS17497.1"/>
    <property type="molecule type" value="Genomic_DNA"/>
</dbReference>
<accession>A0A3S9V4K3</accession>
<evidence type="ECO:0000256" key="1">
    <source>
        <dbReference type="SAM" id="Phobius"/>
    </source>
</evidence>
<dbReference type="Proteomes" id="UP000270678">
    <property type="component" value="Chromosome"/>
</dbReference>
<sequence>MKRKWLYFILLIVILLAIFIGLIFFLNKSNDSSQYNDGFRAHRMIAHAMGGISGQPYTNSYEAFIANYEKGIRVFEADFLLSADNDLIARHEWGESFTKLMGQEDGLKPERYGAIFSTKEFKDAKIMGRYEPLSWDDVLDLMVDYSDMYLVTDTKQIKPEEIDQIFSKIVDGAKQRDPEILTRIVPQIYNHPMWDQIEAIYPFESVIFTLYQTHESDDEVLQFAKEKGLAAITMSEARANKNLVSKLNKLGIPSYVHTINDVEKMQKFKNMGVYGFYTDFLAEADGDLSWWRNYLGL</sequence>
<dbReference type="Gene3D" id="3.20.20.190">
    <property type="entry name" value="Phosphatidylinositol (PI) phosphodiesterase"/>
    <property type="match status" value="1"/>
</dbReference>
<dbReference type="PANTHER" id="PTHR46211:SF1">
    <property type="entry name" value="GLYCEROPHOSPHODIESTER PHOSPHODIESTERASE, CYTOPLASMIC"/>
    <property type="match status" value="1"/>
</dbReference>
<keyword evidence="4" id="KW-1185">Reference proteome</keyword>
<evidence type="ECO:0000259" key="2">
    <source>
        <dbReference type="Pfam" id="PF03009"/>
    </source>
</evidence>
<feature type="transmembrane region" description="Helical" evidence="1">
    <location>
        <begin position="5"/>
        <end position="26"/>
    </location>
</feature>
<evidence type="ECO:0000313" key="4">
    <source>
        <dbReference type="Proteomes" id="UP000270678"/>
    </source>
</evidence>
<dbReference type="PANTHER" id="PTHR46211">
    <property type="entry name" value="GLYCEROPHOSPHORYL DIESTER PHOSPHODIESTERASE"/>
    <property type="match status" value="1"/>
</dbReference>
<proteinExistence type="predicted"/>
<dbReference type="CDD" id="cd08583">
    <property type="entry name" value="PI-PLCc_GDPD_SF_unchar1"/>
    <property type="match status" value="1"/>
</dbReference>
<dbReference type="KEGG" id="plut:EI981_25760"/>
<gene>
    <name evidence="3" type="ORF">EI981_25760</name>
</gene>
<protein>
    <submittedName>
        <fullName evidence="3">Glycerophosphodiester phosphodiesterase</fullName>
    </submittedName>
</protein>
<dbReference type="GO" id="GO:0008081">
    <property type="term" value="F:phosphoric diester hydrolase activity"/>
    <property type="evidence" value="ECO:0007669"/>
    <property type="project" value="InterPro"/>
</dbReference>
<evidence type="ECO:0000313" key="3">
    <source>
        <dbReference type="EMBL" id="AZS17497.1"/>
    </source>
</evidence>
<organism evidence="3 4">
    <name type="scientific">Paenibacillus lutimineralis</name>
    <dbReference type="NCBI Taxonomy" id="2707005"/>
    <lineage>
        <taxon>Bacteria</taxon>
        <taxon>Bacillati</taxon>
        <taxon>Bacillota</taxon>
        <taxon>Bacilli</taxon>
        <taxon>Bacillales</taxon>
        <taxon>Paenibacillaceae</taxon>
        <taxon>Paenibacillus</taxon>
    </lineage>
</organism>